<sequence length="568" mass="63207">MGDSPKSPDGNMPTTSSNATEPAAEPIQGSMAYVAGLNPDVWRIIVDNLDHRRDVSSLCRACKGLYPVATAALYRRLVLGPIPDEDYRSRQRNGIKTKTCAAQWADALSLVRRLVASPNPDHTHGVRELEFASLQITKYQAENEQISNDMDKEDTLAALVKVLPGLRRVQISGDSPPFEAFFRALDEHPNKPDIHLLGEKGLRPTFGPLPRILTIRASVNPWRDSPEKPNTSIPDLEKLFFSCSNLCSFSLTVGGNYGGCTRPHIHHGVTLNFQFDNGNVTFPPLESISLNGYAMGDNEWPHWRDGMQWNRLKSLSLGPNPSRSRGPSSVSLLEKFRGYATALRSLTVLCWAAEGEEKSAVLNSFLASFDTLEELVVKRHFVPAQSLVGHTNLKRLLLHCIETWRPEGEFRPTLDATDLALLDASCPGLEELEIDISRDASGQWPKPILETLATSFPNLRRLGLHCEVGIDFIGKRWPGQENPLLPLLDGAVVRTFAEPFFALRGSSKLETLTLKTGENLRRFPQWPPPYQGKERSWARTHHVFPPGSGGEVKVLKGEVVNRFEHCRP</sequence>
<feature type="region of interest" description="Disordered" evidence="1">
    <location>
        <begin position="1"/>
        <end position="22"/>
    </location>
</feature>
<protein>
    <recommendedName>
        <fullName evidence="4">F-box domain-containing protein</fullName>
    </recommendedName>
</protein>
<dbReference type="Proteomes" id="UP001321760">
    <property type="component" value="Unassembled WGS sequence"/>
</dbReference>
<evidence type="ECO:0000313" key="2">
    <source>
        <dbReference type="EMBL" id="KAK4444469.1"/>
    </source>
</evidence>
<organism evidence="2 3">
    <name type="scientific">Podospora aff. communis PSN243</name>
    <dbReference type="NCBI Taxonomy" id="3040156"/>
    <lineage>
        <taxon>Eukaryota</taxon>
        <taxon>Fungi</taxon>
        <taxon>Dikarya</taxon>
        <taxon>Ascomycota</taxon>
        <taxon>Pezizomycotina</taxon>
        <taxon>Sordariomycetes</taxon>
        <taxon>Sordariomycetidae</taxon>
        <taxon>Sordariales</taxon>
        <taxon>Podosporaceae</taxon>
        <taxon>Podospora</taxon>
    </lineage>
</organism>
<dbReference type="InterPro" id="IPR032675">
    <property type="entry name" value="LRR_dom_sf"/>
</dbReference>
<dbReference type="AlphaFoldDB" id="A0AAV9G6M6"/>
<accession>A0AAV9G6M6</accession>
<reference evidence="2" key="2">
    <citation type="submission" date="2023-05" db="EMBL/GenBank/DDBJ databases">
        <authorList>
            <consortium name="Lawrence Berkeley National Laboratory"/>
            <person name="Steindorff A."/>
            <person name="Hensen N."/>
            <person name="Bonometti L."/>
            <person name="Westerberg I."/>
            <person name="Brannstrom I.O."/>
            <person name="Guillou S."/>
            <person name="Cros-Aarteil S."/>
            <person name="Calhoun S."/>
            <person name="Haridas S."/>
            <person name="Kuo A."/>
            <person name="Mondo S."/>
            <person name="Pangilinan J."/>
            <person name="Riley R."/>
            <person name="Labutti K."/>
            <person name="Andreopoulos B."/>
            <person name="Lipzen A."/>
            <person name="Chen C."/>
            <person name="Yanf M."/>
            <person name="Daum C."/>
            <person name="Ng V."/>
            <person name="Clum A."/>
            <person name="Ohm R."/>
            <person name="Martin F."/>
            <person name="Silar P."/>
            <person name="Natvig D."/>
            <person name="Lalanne C."/>
            <person name="Gautier V."/>
            <person name="Ament-Velasquez S.L."/>
            <person name="Kruys A."/>
            <person name="Hutchinson M.I."/>
            <person name="Powell A.J."/>
            <person name="Barry K."/>
            <person name="Miller A.N."/>
            <person name="Grigoriev I.V."/>
            <person name="Debuchy R."/>
            <person name="Gladieux P."/>
            <person name="Thoren M.H."/>
            <person name="Johannesson H."/>
        </authorList>
    </citation>
    <scope>NUCLEOTIDE SEQUENCE</scope>
    <source>
        <strain evidence="2">PSN243</strain>
    </source>
</reference>
<keyword evidence="3" id="KW-1185">Reference proteome</keyword>
<comment type="caution">
    <text evidence="2">The sequence shown here is derived from an EMBL/GenBank/DDBJ whole genome shotgun (WGS) entry which is preliminary data.</text>
</comment>
<dbReference type="EMBL" id="MU865976">
    <property type="protein sequence ID" value="KAK4444469.1"/>
    <property type="molecule type" value="Genomic_DNA"/>
</dbReference>
<evidence type="ECO:0000256" key="1">
    <source>
        <dbReference type="SAM" id="MobiDB-lite"/>
    </source>
</evidence>
<dbReference type="SUPFAM" id="SSF52047">
    <property type="entry name" value="RNI-like"/>
    <property type="match status" value="1"/>
</dbReference>
<proteinExistence type="predicted"/>
<name>A0AAV9G6M6_9PEZI</name>
<gene>
    <name evidence="2" type="ORF">QBC34DRAFT_334845</name>
</gene>
<evidence type="ECO:0008006" key="4">
    <source>
        <dbReference type="Google" id="ProtNLM"/>
    </source>
</evidence>
<reference evidence="2" key="1">
    <citation type="journal article" date="2023" name="Mol. Phylogenet. Evol.">
        <title>Genome-scale phylogeny and comparative genomics of the fungal order Sordariales.</title>
        <authorList>
            <person name="Hensen N."/>
            <person name="Bonometti L."/>
            <person name="Westerberg I."/>
            <person name="Brannstrom I.O."/>
            <person name="Guillou S."/>
            <person name="Cros-Aarteil S."/>
            <person name="Calhoun S."/>
            <person name="Haridas S."/>
            <person name="Kuo A."/>
            <person name="Mondo S."/>
            <person name="Pangilinan J."/>
            <person name="Riley R."/>
            <person name="LaButti K."/>
            <person name="Andreopoulos B."/>
            <person name="Lipzen A."/>
            <person name="Chen C."/>
            <person name="Yan M."/>
            <person name="Daum C."/>
            <person name="Ng V."/>
            <person name="Clum A."/>
            <person name="Steindorff A."/>
            <person name="Ohm R.A."/>
            <person name="Martin F."/>
            <person name="Silar P."/>
            <person name="Natvig D.O."/>
            <person name="Lalanne C."/>
            <person name="Gautier V."/>
            <person name="Ament-Velasquez S.L."/>
            <person name="Kruys A."/>
            <person name="Hutchinson M.I."/>
            <person name="Powell A.J."/>
            <person name="Barry K."/>
            <person name="Miller A.N."/>
            <person name="Grigoriev I.V."/>
            <person name="Debuchy R."/>
            <person name="Gladieux P."/>
            <person name="Hiltunen Thoren M."/>
            <person name="Johannesson H."/>
        </authorList>
    </citation>
    <scope>NUCLEOTIDE SEQUENCE</scope>
    <source>
        <strain evidence="2">PSN243</strain>
    </source>
</reference>
<dbReference type="Gene3D" id="3.80.10.10">
    <property type="entry name" value="Ribonuclease Inhibitor"/>
    <property type="match status" value="1"/>
</dbReference>
<evidence type="ECO:0000313" key="3">
    <source>
        <dbReference type="Proteomes" id="UP001321760"/>
    </source>
</evidence>